<evidence type="ECO:0000256" key="6">
    <source>
        <dbReference type="RuleBase" id="RU003956"/>
    </source>
</evidence>
<evidence type="ECO:0000256" key="5">
    <source>
        <dbReference type="ARBA" id="ARBA00048348"/>
    </source>
</evidence>
<comment type="similarity">
    <text evidence="1 6">Belongs to the beta-class carbonic anhydrase family.</text>
</comment>
<dbReference type="SMART" id="SM00947">
    <property type="entry name" value="Pro_CA"/>
    <property type="match status" value="1"/>
</dbReference>
<dbReference type="InterPro" id="IPR019546">
    <property type="entry name" value="TAT_signal_bac_arc"/>
</dbReference>
<evidence type="ECO:0000256" key="1">
    <source>
        <dbReference type="ARBA" id="ARBA00006217"/>
    </source>
</evidence>
<protein>
    <recommendedName>
        <fullName evidence="2 6">Carbonic anhydrase</fullName>
        <ecNumber evidence="2 6">4.2.1.1</ecNumber>
    </recommendedName>
    <alternativeName>
        <fullName evidence="6">Carbonate dehydratase</fullName>
    </alternativeName>
</protein>
<dbReference type="InterPro" id="IPR015892">
    <property type="entry name" value="Carbonic_anhydrase_CS"/>
</dbReference>
<sequence length="245" mass="26350">MKQERQDFRERFIDRRGFLKQSASSAASLLVAASTFFWRSKQAQAAELSPTTAQPLKPEAALQKLMAGNQRFRQHHPQYPDQSAARLQAVSQAQHPFATILSCADSRVPVELIFDQGVGDIFDVRIAGNIATPEVIGSIEYAIVLLDTPVLMVLGHERCGAVTAAVNSEVLPGAIGSLVKAILPAIEPHKAATAALIDTAVLANVRYQIAQLKRSPLLAERLQAGTLKIVGGCYDLDAGSVTLLT</sequence>
<dbReference type="PROSITE" id="PS51318">
    <property type="entry name" value="TAT"/>
    <property type="match status" value="1"/>
</dbReference>
<dbReference type="CDD" id="cd03378">
    <property type="entry name" value="beta_CA_cladeC"/>
    <property type="match status" value="1"/>
</dbReference>
<comment type="function">
    <text evidence="6">Reversible hydration of carbon dioxide.</text>
</comment>
<evidence type="ECO:0000256" key="2">
    <source>
        <dbReference type="ARBA" id="ARBA00012925"/>
    </source>
</evidence>
<evidence type="ECO:0000256" key="4">
    <source>
        <dbReference type="ARBA" id="ARBA00023239"/>
    </source>
</evidence>
<proteinExistence type="inferred from homology"/>
<dbReference type="EMBL" id="JAMPLM010000001">
    <property type="protein sequence ID" value="MEP1056880.1"/>
    <property type="molecule type" value="Genomic_DNA"/>
</dbReference>
<dbReference type="Proteomes" id="UP001476950">
    <property type="component" value="Unassembled WGS sequence"/>
</dbReference>
<dbReference type="NCBIfam" id="TIGR01409">
    <property type="entry name" value="TAT_signal_seq"/>
    <property type="match status" value="1"/>
</dbReference>
<organism evidence="7 8">
    <name type="scientific">Stenomitos frigidus AS-A4</name>
    <dbReference type="NCBI Taxonomy" id="2933935"/>
    <lineage>
        <taxon>Bacteria</taxon>
        <taxon>Bacillati</taxon>
        <taxon>Cyanobacteriota</taxon>
        <taxon>Cyanophyceae</taxon>
        <taxon>Leptolyngbyales</taxon>
        <taxon>Leptolyngbyaceae</taxon>
        <taxon>Stenomitos</taxon>
    </lineage>
</organism>
<comment type="catalytic activity">
    <reaction evidence="5 6">
        <text>hydrogencarbonate + H(+) = CO2 + H2O</text>
        <dbReference type="Rhea" id="RHEA:10748"/>
        <dbReference type="ChEBI" id="CHEBI:15377"/>
        <dbReference type="ChEBI" id="CHEBI:15378"/>
        <dbReference type="ChEBI" id="CHEBI:16526"/>
        <dbReference type="ChEBI" id="CHEBI:17544"/>
        <dbReference type="EC" id="4.2.1.1"/>
    </reaction>
</comment>
<comment type="caution">
    <text evidence="7">The sequence shown here is derived from an EMBL/GenBank/DDBJ whole genome shotgun (WGS) entry which is preliminary data.</text>
</comment>
<reference evidence="7 8" key="1">
    <citation type="submission" date="2022-04" db="EMBL/GenBank/DDBJ databases">
        <title>Positive selection, recombination, and allopatry shape intraspecific diversity of widespread and dominant cyanobacteria.</title>
        <authorList>
            <person name="Wei J."/>
            <person name="Shu W."/>
            <person name="Hu C."/>
        </authorList>
    </citation>
    <scope>NUCLEOTIDE SEQUENCE [LARGE SCALE GENOMIC DNA]</scope>
    <source>
        <strain evidence="7 8">AS-A4</strain>
    </source>
</reference>
<dbReference type="PANTHER" id="PTHR11002:SF79">
    <property type="entry name" value="CARBONIC ANHYDRASE 2"/>
    <property type="match status" value="1"/>
</dbReference>
<accession>A0ABV0KEP9</accession>
<dbReference type="PROSITE" id="PS00705">
    <property type="entry name" value="PROK_CO2_ANHYDRASE_2"/>
    <property type="match status" value="1"/>
</dbReference>
<dbReference type="InterPro" id="IPR001765">
    <property type="entry name" value="Carbonic_anhydrase"/>
</dbReference>
<dbReference type="Pfam" id="PF00484">
    <property type="entry name" value="Pro_CA"/>
    <property type="match status" value="1"/>
</dbReference>
<evidence type="ECO:0000313" key="8">
    <source>
        <dbReference type="Proteomes" id="UP001476950"/>
    </source>
</evidence>
<name>A0ABV0KEP9_9CYAN</name>
<keyword evidence="4 6" id="KW-0456">Lyase</keyword>
<dbReference type="RefSeq" id="WP_190453266.1">
    <property type="nucleotide sequence ID" value="NZ_JAMPLM010000001.1"/>
</dbReference>
<dbReference type="SUPFAM" id="SSF53056">
    <property type="entry name" value="beta-carbonic anhydrase, cab"/>
    <property type="match status" value="1"/>
</dbReference>
<dbReference type="Gene3D" id="3.40.1050.10">
    <property type="entry name" value="Carbonic anhydrase"/>
    <property type="match status" value="1"/>
</dbReference>
<evidence type="ECO:0000313" key="7">
    <source>
        <dbReference type="EMBL" id="MEP1056880.1"/>
    </source>
</evidence>
<keyword evidence="3 6" id="KW-0862">Zinc</keyword>
<dbReference type="EC" id="4.2.1.1" evidence="2 6"/>
<evidence type="ECO:0000256" key="3">
    <source>
        <dbReference type="ARBA" id="ARBA00022833"/>
    </source>
</evidence>
<dbReference type="InterPro" id="IPR036874">
    <property type="entry name" value="Carbonic_anhydrase_sf"/>
</dbReference>
<gene>
    <name evidence="7" type="ORF">NDI38_00420</name>
</gene>
<dbReference type="PANTHER" id="PTHR11002">
    <property type="entry name" value="CARBONIC ANHYDRASE"/>
    <property type="match status" value="1"/>
</dbReference>
<keyword evidence="8" id="KW-1185">Reference proteome</keyword>
<dbReference type="InterPro" id="IPR006311">
    <property type="entry name" value="TAT_signal"/>
</dbReference>